<dbReference type="EMBL" id="OCNJ01000005">
    <property type="protein sequence ID" value="SOD96233.1"/>
    <property type="molecule type" value="Genomic_DNA"/>
</dbReference>
<dbReference type="Pfam" id="PF03746">
    <property type="entry name" value="LamB_YcsF"/>
    <property type="match status" value="1"/>
</dbReference>
<dbReference type="PANTHER" id="PTHR30292:SF0">
    <property type="entry name" value="5-OXOPROLINASE SUBUNIT A"/>
    <property type="match status" value="1"/>
</dbReference>
<dbReference type="AlphaFoldDB" id="A0A286GL19"/>
<protein>
    <submittedName>
        <fullName evidence="1">UPF0271 protein</fullName>
    </submittedName>
</protein>
<sequence>MAARLVDLNCDLGEGFGQWTLEASDDDLMDLISSANVATGFHAGDPNLMDRVVRLAVERGVALGAHPGFRDLQGFGRRVIQARPEELVNDILYQLGALREFARRHGVRLQHVKPHGALYMEVARDETLSEQLVEALLKSSPETLLFCMDVSKTYAVARAAGLPVAREFYADRDYDRSGSIVFARRMRPLDPQEVADKCVRACLEGKVRTVEGDDIDIEFESICFHSDTPGALRIGTTLRAALIDNGIRIAPAAEVVAQAGGGR</sequence>
<dbReference type="PANTHER" id="PTHR30292">
    <property type="entry name" value="UNCHARACTERIZED PROTEIN YBGL-RELATED"/>
    <property type="match status" value="1"/>
</dbReference>
<gene>
    <name evidence="1" type="ORF">SAMN05421508_105223</name>
</gene>
<evidence type="ECO:0000313" key="2">
    <source>
        <dbReference type="Proteomes" id="UP000219621"/>
    </source>
</evidence>
<dbReference type="Gene3D" id="3.20.20.370">
    <property type="entry name" value="Glycoside hydrolase/deacetylase"/>
    <property type="match status" value="1"/>
</dbReference>
<dbReference type="SUPFAM" id="SSF88713">
    <property type="entry name" value="Glycoside hydrolase/deacetylase"/>
    <property type="match status" value="1"/>
</dbReference>
<organism evidence="1 2">
    <name type="scientific">Caenispirillum bisanense</name>
    <dbReference type="NCBI Taxonomy" id="414052"/>
    <lineage>
        <taxon>Bacteria</taxon>
        <taxon>Pseudomonadati</taxon>
        <taxon>Pseudomonadota</taxon>
        <taxon>Alphaproteobacteria</taxon>
        <taxon>Rhodospirillales</taxon>
        <taxon>Novispirillaceae</taxon>
        <taxon>Caenispirillum</taxon>
    </lineage>
</organism>
<dbReference type="InterPro" id="IPR011330">
    <property type="entry name" value="Glyco_hydro/deAcase_b/a-brl"/>
</dbReference>
<proteinExistence type="predicted"/>
<dbReference type="OrthoDB" id="9773478at2"/>
<dbReference type="InterPro" id="IPR005501">
    <property type="entry name" value="LamB/YcsF/PxpA-like"/>
</dbReference>
<dbReference type="Proteomes" id="UP000219621">
    <property type="component" value="Unassembled WGS sequence"/>
</dbReference>
<dbReference type="GO" id="GO:0005975">
    <property type="term" value="P:carbohydrate metabolic process"/>
    <property type="evidence" value="ECO:0007669"/>
    <property type="project" value="InterPro"/>
</dbReference>
<keyword evidence="2" id="KW-1185">Reference proteome</keyword>
<dbReference type="NCBIfam" id="NF003814">
    <property type="entry name" value="PRK05406.1-3"/>
    <property type="match status" value="1"/>
</dbReference>
<reference evidence="1 2" key="1">
    <citation type="submission" date="2017-09" db="EMBL/GenBank/DDBJ databases">
        <authorList>
            <person name="Ehlers B."/>
            <person name="Leendertz F.H."/>
        </authorList>
    </citation>
    <scope>NUCLEOTIDE SEQUENCE [LARGE SCALE GENOMIC DNA]</scope>
    <source>
        <strain evidence="1 2">USBA 140</strain>
    </source>
</reference>
<evidence type="ECO:0000313" key="1">
    <source>
        <dbReference type="EMBL" id="SOD96233.1"/>
    </source>
</evidence>
<accession>A0A286GL19</accession>
<name>A0A286GL19_9PROT</name>
<dbReference type="RefSeq" id="WP_097279598.1">
    <property type="nucleotide sequence ID" value="NZ_OCNJ01000005.1"/>
</dbReference>